<dbReference type="Gene3D" id="3.40.50.10610">
    <property type="entry name" value="ABC-type transport auxiliary lipoprotein component"/>
    <property type="match status" value="1"/>
</dbReference>
<protein>
    <submittedName>
        <fullName evidence="2">ABC-type transport auxiliary lipoprotein family protein</fullName>
    </submittedName>
</protein>
<dbReference type="SUPFAM" id="SSF159594">
    <property type="entry name" value="XCC0632-like"/>
    <property type="match status" value="1"/>
</dbReference>
<organism evidence="2 3">
    <name type="scientific">Novilysobacter selenitireducens</name>
    <dbReference type="NCBI Taxonomy" id="2872639"/>
    <lineage>
        <taxon>Bacteria</taxon>
        <taxon>Pseudomonadati</taxon>
        <taxon>Pseudomonadota</taxon>
        <taxon>Gammaproteobacteria</taxon>
        <taxon>Lysobacterales</taxon>
        <taxon>Lysobacteraceae</taxon>
        <taxon>Novilysobacter</taxon>
    </lineage>
</organism>
<comment type="caution">
    <text evidence="2">The sequence shown here is derived from an EMBL/GenBank/DDBJ whole genome shotgun (WGS) entry which is preliminary data.</text>
</comment>
<evidence type="ECO:0000259" key="1">
    <source>
        <dbReference type="Pfam" id="PF03886"/>
    </source>
</evidence>
<gene>
    <name evidence="2" type="ORF">K6753_02525</name>
</gene>
<evidence type="ECO:0000313" key="2">
    <source>
        <dbReference type="EMBL" id="MBZ4038412.1"/>
    </source>
</evidence>
<reference evidence="2 3" key="1">
    <citation type="submission" date="2021-09" db="EMBL/GenBank/DDBJ databases">
        <title>Lysobacter sp. 13A isolated from the river sediment.</title>
        <authorList>
            <person name="Liu H."/>
            <person name="Li S."/>
            <person name="Mao S."/>
        </authorList>
    </citation>
    <scope>NUCLEOTIDE SEQUENCE [LARGE SCALE GENOMIC DNA]</scope>
    <source>
        <strain evidence="2 3">13A</strain>
    </source>
</reference>
<dbReference type="EMBL" id="JAINZW010000001">
    <property type="protein sequence ID" value="MBZ4038412.1"/>
    <property type="molecule type" value="Genomic_DNA"/>
</dbReference>
<dbReference type="Pfam" id="PF03886">
    <property type="entry name" value="ABC_trans_aux"/>
    <property type="match status" value="1"/>
</dbReference>
<feature type="domain" description="ABC-type transport auxiliary lipoprotein component" evidence="1">
    <location>
        <begin position="42"/>
        <end position="203"/>
    </location>
</feature>
<accession>A0ABS7T3G9</accession>
<dbReference type="InterPro" id="IPR005586">
    <property type="entry name" value="ABC_trans_aux"/>
</dbReference>
<keyword evidence="3" id="KW-1185">Reference proteome</keyword>
<sequence length="218" mass="23279">MSALPPSFRAPVRALAAFALLTVLTACGLLGGGKRDRITIYSPDPRVQADPSWPTVDWQLSLTSPEAARMIDSLRIAVRPSPAELQVYKGANWAKRPTDMLQDTLLRALEDSGKIPAVARQGSGISADYKLVLDLRRFEADYPQPGGLPAATIEVNAKLLHAQDQKVVAARTFLEAEPASSTAIPDVVAAFDRGLSTLGGDMAGWILTTGQQHEAGAH</sequence>
<proteinExistence type="predicted"/>
<keyword evidence="2" id="KW-0449">Lipoprotein</keyword>
<dbReference type="RefSeq" id="WP_223674599.1">
    <property type="nucleotide sequence ID" value="NZ_JAINZW010000001.1"/>
</dbReference>
<evidence type="ECO:0000313" key="3">
    <source>
        <dbReference type="Proteomes" id="UP001430954"/>
    </source>
</evidence>
<name>A0ABS7T3G9_9GAMM</name>
<dbReference type="Proteomes" id="UP001430954">
    <property type="component" value="Unassembled WGS sequence"/>
</dbReference>